<reference evidence="2" key="1">
    <citation type="submission" date="2009-11" db="EMBL/GenBank/DDBJ databases">
        <authorList>
            <consortium name="The Broad Institute Genome Sequencing Platform"/>
            <person name="Ward D."/>
            <person name="Feldgarden M."/>
            <person name="Earl A."/>
            <person name="Young S.K."/>
            <person name="Zeng Q."/>
            <person name="Koehrsen M."/>
            <person name="Alvarado L."/>
            <person name="Berlin A."/>
            <person name="Bochicchio J."/>
            <person name="Borenstein D."/>
            <person name="Chapman S.B."/>
            <person name="Chen Z."/>
            <person name="Engels R."/>
            <person name="Freedman E."/>
            <person name="Gellesch M."/>
            <person name="Goldberg J."/>
            <person name="Griggs A."/>
            <person name="Gujja S."/>
            <person name="Heilman E."/>
            <person name="Heiman D."/>
            <person name="Hepburn T."/>
            <person name="Howarth C."/>
            <person name="Jen D."/>
            <person name="Larson L."/>
            <person name="Lewis B."/>
            <person name="Mehta T."/>
            <person name="Park D."/>
            <person name="Pearson M."/>
            <person name="Roberts A."/>
            <person name="Saif S."/>
            <person name="Shea T."/>
            <person name="Shenoy N."/>
            <person name="Sisk P."/>
            <person name="Stolte C."/>
            <person name="Sykes S."/>
            <person name="Thomson T."/>
            <person name="Walk T."/>
            <person name="White J."/>
            <person name="Yandava C."/>
            <person name="Izard J."/>
            <person name="Baranova O.V."/>
            <person name="Blanton J.M."/>
            <person name="Tanner A.C."/>
            <person name="Dewhirst F.E."/>
            <person name="Haas B."/>
            <person name="Nusbaum C."/>
            <person name="Birren B."/>
        </authorList>
    </citation>
    <scope>NUCLEOTIDE SEQUENCE [LARGE SCALE GENOMIC DNA]</scope>
    <source>
        <strain evidence="2">1-1 BBBD Race 1</strain>
    </source>
</reference>
<dbReference type="EMBL" id="ADAS02000008">
    <property type="protein sequence ID" value="OAV98335.1"/>
    <property type="molecule type" value="Genomic_DNA"/>
</dbReference>
<evidence type="ECO:0000313" key="3">
    <source>
        <dbReference type="EnsemblFungi" id="PTTG_00381-t43_1-p1"/>
    </source>
</evidence>
<feature type="compositionally biased region" description="Basic residues" evidence="1">
    <location>
        <begin position="61"/>
        <end position="70"/>
    </location>
</feature>
<gene>
    <name evidence="2" type="ORF">PTTG_00381</name>
</gene>
<dbReference type="EnsemblFungi" id="PTTG_00381-t43_1">
    <property type="protein sequence ID" value="PTTG_00381-t43_1-p1"/>
    <property type="gene ID" value="PTTG_00381"/>
</dbReference>
<reference evidence="3" key="4">
    <citation type="submission" date="2025-05" db="UniProtKB">
        <authorList>
            <consortium name="EnsemblFungi"/>
        </authorList>
    </citation>
    <scope>IDENTIFICATION</scope>
    <source>
        <strain evidence="3">isolate 1-1 / race 1 (BBBD)</strain>
    </source>
</reference>
<organism evidence="2">
    <name type="scientific">Puccinia triticina (isolate 1-1 / race 1 (BBBD))</name>
    <name type="common">Brown leaf rust fungus</name>
    <dbReference type="NCBI Taxonomy" id="630390"/>
    <lineage>
        <taxon>Eukaryota</taxon>
        <taxon>Fungi</taxon>
        <taxon>Dikarya</taxon>
        <taxon>Basidiomycota</taxon>
        <taxon>Pucciniomycotina</taxon>
        <taxon>Pucciniomycetes</taxon>
        <taxon>Pucciniales</taxon>
        <taxon>Pucciniaceae</taxon>
        <taxon>Puccinia</taxon>
    </lineage>
</organism>
<accession>A0A180GZT7</accession>
<keyword evidence="4" id="KW-1185">Reference proteome</keyword>
<proteinExistence type="predicted"/>
<evidence type="ECO:0000313" key="2">
    <source>
        <dbReference type="EMBL" id="OAV98335.1"/>
    </source>
</evidence>
<reference evidence="3 4" key="3">
    <citation type="journal article" date="2017" name="G3 (Bethesda)">
        <title>Comparative analysis highlights variable genome content of wheat rusts and divergence of the mating loci.</title>
        <authorList>
            <person name="Cuomo C.A."/>
            <person name="Bakkeren G."/>
            <person name="Khalil H.B."/>
            <person name="Panwar V."/>
            <person name="Joly D."/>
            <person name="Linning R."/>
            <person name="Sakthikumar S."/>
            <person name="Song X."/>
            <person name="Adiconis X."/>
            <person name="Fan L."/>
            <person name="Goldberg J.M."/>
            <person name="Levin J.Z."/>
            <person name="Young S."/>
            <person name="Zeng Q."/>
            <person name="Anikster Y."/>
            <person name="Bruce M."/>
            <person name="Wang M."/>
            <person name="Yin C."/>
            <person name="McCallum B."/>
            <person name="Szabo L.J."/>
            <person name="Hulbert S."/>
            <person name="Chen X."/>
            <person name="Fellers J.P."/>
        </authorList>
    </citation>
    <scope>NUCLEOTIDE SEQUENCE</scope>
    <source>
        <strain evidence="3">isolate 1-1 / race 1 (BBBD)</strain>
        <strain evidence="4">Isolate 1-1 / race 1 (BBBD)</strain>
    </source>
</reference>
<feature type="region of interest" description="Disordered" evidence="1">
    <location>
        <begin position="57"/>
        <end position="130"/>
    </location>
</feature>
<dbReference type="AlphaFoldDB" id="A0A180GZT7"/>
<protein>
    <submittedName>
        <fullName evidence="2 3">Uncharacterized protein</fullName>
    </submittedName>
</protein>
<evidence type="ECO:0000256" key="1">
    <source>
        <dbReference type="SAM" id="MobiDB-lite"/>
    </source>
</evidence>
<sequence length="163" mass="17099">MFASGAPGKPETNHFVSEGGVPLAWDHQICPMYTQTIATQSSLSDFAIIPMPNHCENISSGKRRSAHKMRERPGATTAAESGPTPASRKIKLAENPKSKSLAERISEASAKDTVAQEKTEKADSAQRAGEQIEMGLAVPVVPTTGTAGTRQAVPGAVLGTNFG</sequence>
<evidence type="ECO:0000313" key="4">
    <source>
        <dbReference type="Proteomes" id="UP000005240"/>
    </source>
</evidence>
<dbReference type="VEuPathDB" id="FungiDB:PTTG_00381"/>
<reference evidence="2" key="2">
    <citation type="submission" date="2016-05" db="EMBL/GenBank/DDBJ databases">
        <title>Comparative analysis highlights variable genome content of wheat rusts and divergence of the mating loci.</title>
        <authorList>
            <person name="Cuomo C.A."/>
            <person name="Bakkeren G."/>
            <person name="Szabo L."/>
            <person name="Khalil H."/>
            <person name="Joly D."/>
            <person name="Goldberg J."/>
            <person name="Young S."/>
            <person name="Zeng Q."/>
            <person name="Fellers J."/>
        </authorList>
    </citation>
    <scope>NUCLEOTIDE SEQUENCE [LARGE SCALE GENOMIC DNA]</scope>
    <source>
        <strain evidence="2">1-1 BBBD Race 1</strain>
    </source>
</reference>
<dbReference type="Proteomes" id="UP000005240">
    <property type="component" value="Unassembled WGS sequence"/>
</dbReference>
<name>A0A180GZT7_PUCT1</name>
<feature type="compositionally biased region" description="Basic and acidic residues" evidence="1">
    <location>
        <begin position="91"/>
        <end position="124"/>
    </location>
</feature>